<evidence type="ECO:0000256" key="1">
    <source>
        <dbReference type="SAM" id="Phobius"/>
    </source>
</evidence>
<proteinExistence type="predicted"/>
<keyword evidence="1" id="KW-0812">Transmembrane</keyword>
<keyword evidence="3" id="KW-1185">Reference proteome</keyword>
<reference evidence="3" key="2">
    <citation type="submission" date="2015-07" db="EMBL/GenBank/DDBJ databases">
        <title>Contrasting host-pathogen interactions and genome evolution in two generalist and specialist microsporidian pathogens of mosquitoes.</title>
        <authorList>
            <consortium name="The Broad Institute Genomics Platform"/>
            <consortium name="The Broad Institute Genome Sequencing Center for Infectious Disease"/>
            <person name="Cuomo C.A."/>
            <person name="Sanscrainte N.D."/>
            <person name="Goldberg J.M."/>
            <person name="Heiman D."/>
            <person name="Young S."/>
            <person name="Zeng Q."/>
            <person name="Becnel J.J."/>
            <person name="Birren B.W."/>
        </authorList>
    </citation>
    <scope>NUCLEOTIDE SEQUENCE [LARGE SCALE GENOMIC DNA]</scope>
    <source>
        <strain evidence="3">USNM 41457</strain>
    </source>
</reference>
<organism evidence="2 3">
    <name type="scientific">Edhazardia aedis (strain USNM 41457)</name>
    <name type="common">Microsporidian parasite</name>
    <dbReference type="NCBI Taxonomy" id="1003232"/>
    <lineage>
        <taxon>Eukaryota</taxon>
        <taxon>Fungi</taxon>
        <taxon>Fungi incertae sedis</taxon>
        <taxon>Microsporidia</taxon>
        <taxon>Edhazardia</taxon>
    </lineage>
</organism>
<dbReference type="EMBL" id="AFBI03000089">
    <property type="protein sequence ID" value="EJW02105.1"/>
    <property type="molecule type" value="Genomic_DNA"/>
</dbReference>
<evidence type="ECO:0000313" key="3">
    <source>
        <dbReference type="Proteomes" id="UP000003163"/>
    </source>
</evidence>
<comment type="caution">
    <text evidence="2">The sequence shown here is derived from an EMBL/GenBank/DDBJ whole genome shotgun (WGS) entry which is preliminary data.</text>
</comment>
<accession>J9DHM5</accession>
<feature type="transmembrane region" description="Helical" evidence="1">
    <location>
        <begin position="53"/>
        <end position="86"/>
    </location>
</feature>
<keyword evidence="1" id="KW-0472">Membrane</keyword>
<protein>
    <submittedName>
        <fullName evidence="2">Uncharacterized protein</fullName>
    </submittedName>
</protein>
<dbReference type="Proteomes" id="UP000003163">
    <property type="component" value="Unassembled WGS sequence"/>
</dbReference>
<dbReference type="HOGENOM" id="CLU_2250117_0_0_1"/>
<feature type="transmembrane region" description="Helical" evidence="1">
    <location>
        <begin position="12"/>
        <end position="33"/>
    </location>
</feature>
<keyword evidence="1" id="KW-1133">Transmembrane helix</keyword>
<dbReference type="AlphaFoldDB" id="J9DHM5"/>
<dbReference type="InParanoid" id="J9DHM5"/>
<dbReference type="VEuPathDB" id="MicrosporidiaDB:EDEG_03444"/>
<sequence length="104" mass="12571">MMHKSFSIKVKFFYQSFLYYFKILPYSTCGWFSGVRINNKSKYCIKMDNWSDYLHMCHSILAFTFFSLHFSFHTIVGFLICGFMFFSFFRLIEKICEVYCSLDV</sequence>
<name>J9DHM5_EDHAE</name>
<evidence type="ECO:0000313" key="2">
    <source>
        <dbReference type="EMBL" id="EJW02105.1"/>
    </source>
</evidence>
<reference evidence="2 3" key="1">
    <citation type="submission" date="2011-08" db="EMBL/GenBank/DDBJ databases">
        <authorList>
            <person name="Liu Z.J."/>
            <person name="Shi F.L."/>
            <person name="Lu J.Q."/>
            <person name="Li M."/>
            <person name="Wang Z.L."/>
        </authorList>
    </citation>
    <scope>NUCLEOTIDE SEQUENCE [LARGE SCALE GENOMIC DNA]</scope>
    <source>
        <strain evidence="2 3">USNM 41457</strain>
    </source>
</reference>
<gene>
    <name evidence="2" type="ORF">EDEG_03444</name>
</gene>